<dbReference type="RefSeq" id="WP_231956498.1">
    <property type="nucleotide sequence ID" value="NZ_SJPO01000007.1"/>
</dbReference>
<name>A0A5C5YLJ7_9BACT</name>
<proteinExistence type="predicted"/>
<keyword evidence="4" id="KW-1185">Reference proteome</keyword>
<organism evidence="3 4">
    <name type="scientific">Posidoniimonas polymericola</name>
    <dbReference type="NCBI Taxonomy" id="2528002"/>
    <lineage>
        <taxon>Bacteria</taxon>
        <taxon>Pseudomonadati</taxon>
        <taxon>Planctomycetota</taxon>
        <taxon>Planctomycetia</taxon>
        <taxon>Pirellulales</taxon>
        <taxon>Lacipirellulaceae</taxon>
        <taxon>Posidoniimonas</taxon>
    </lineage>
</organism>
<dbReference type="Proteomes" id="UP000318478">
    <property type="component" value="Unassembled WGS sequence"/>
</dbReference>
<sequence length="187" mass="19129" precursor="true">MAVRTAISVFGLACLLLASGCNGSPEASVSGTVLVGGELASSGVVTLYPVGGGATASGRIHRDGSYVVKVGQGNRDNPDASTIPPGEYVVTVVVLRDARPNEDSESGPPRPGDRWSAPIYADRESTPLRVTVSSGRQLLPLELDAAPDAVSADDGSDPPSSAADTPGDQPDRDETLPEETVSEEDAT</sequence>
<feature type="compositionally biased region" description="Acidic residues" evidence="1">
    <location>
        <begin position="176"/>
        <end position="187"/>
    </location>
</feature>
<dbReference type="EMBL" id="SJPO01000007">
    <property type="protein sequence ID" value="TWT75679.1"/>
    <property type="molecule type" value="Genomic_DNA"/>
</dbReference>
<feature type="compositionally biased region" description="Low complexity" evidence="1">
    <location>
        <begin position="138"/>
        <end position="168"/>
    </location>
</feature>
<reference evidence="3 4" key="1">
    <citation type="submission" date="2019-02" db="EMBL/GenBank/DDBJ databases">
        <title>Deep-cultivation of Planctomycetes and their phenomic and genomic characterization uncovers novel biology.</title>
        <authorList>
            <person name="Wiegand S."/>
            <person name="Jogler M."/>
            <person name="Boedeker C."/>
            <person name="Pinto D."/>
            <person name="Vollmers J."/>
            <person name="Rivas-Marin E."/>
            <person name="Kohn T."/>
            <person name="Peeters S.H."/>
            <person name="Heuer A."/>
            <person name="Rast P."/>
            <person name="Oberbeckmann S."/>
            <person name="Bunk B."/>
            <person name="Jeske O."/>
            <person name="Meyerdierks A."/>
            <person name="Storesund J.E."/>
            <person name="Kallscheuer N."/>
            <person name="Luecker S."/>
            <person name="Lage O.M."/>
            <person name="Pohl T."/>
            <person name="Merkel B.J."/>
            <person name="Hornburger P."/>
            <person name="Mueller R.-W."/>
            <person name="Bruemmer F."/>
            <person name="Labrenz M."/>
            <person name="Spormann A.M."/>
            <person name="Op Den Camp H."/>
            <person name="Overmann J."/>
            <person name="Amann R."/>
            <person name="Jetten M.S.M."/>
            <person name="Mascher T."/>
            <person name="Medema M.H."/>
            <person name="Devos D.P."/>
            <person name="Kaster A.-K."/>
            <person name="Ovreas L."/>
            <person name="Rohde M."/>
            <person name="Galperin M.Y."/>
            <person name="Jogler C."/>
        </authorList>
    </citation>
    <scope>NUCLEOTIDE SEQUENCE [LARGE SCALE GENOMIC DNA]</scope>
    <source>
        <strain evidence="3 4">Pla123a</strain>
    </source>
</reference>
<feature type="signal peptide" evidence="2">
    <location>
        <begin position="1"/>
        <end position="23"/>
    </location>
</feature>
<protein>
    <recommendedName>
        <fullName evidence="5">Carboxypeptidase regulatory-like domain-containing protein</fullName>
    </recommendedName>
</protein>
<evidence type="ECO:0000256" key="2">
    <source>
        <dbReference type="SAM" id="SignalP"/>
    </source>
</evidence>
<evidence type="ECO:0000313" key="4">
    <source>
        <dbReference type="Proteomes" id="UP000318478"/>
    </source>
</evidence>
<feature type="chain" id="PRO_5022685585" description="Carboxypeptidase regulatory-like domain-containing protein" evidence="2">
    <location>
        <begin position="24"/>
        <end position="187"/>
    </location>
</feature>
<dbReference type="AlphaFoldDB" id="A0A5C5YLJ7"/>
<dbReference type="PROSITE" id="PS51257">
    <property type="entry name" value="PROKAR_LIPOPROTEIN"/>
    <property type="match status" value="1"/>
</dbReference>
<evidence type="ECO:0000256" key="1">
    <source>
        <dbReference type="SAM" id="MobiDB-lite"/>
    </source>
</evidence>
<evidence type="ECO:0008006" key="5">
    <source>
        <dbReference type="Google" id="ProtNLM"/>
    </source>
</evidence>
<evidence type="ECO:0000313" key="3">
    <source>
        <dbReference type="EMBL" id="TWT75679.1"/>
    </source>
</evidence>
<accession>A0A5C5YLJ7</accession>
<keyword evidence="2" id="KW-0732">Signal</keyword>
<gene>
    <name evidence="3" type="ORF">Pla123a_31890</name>
</gene>
<comment type="caution">
    <text evidence="3">The sequence shown here is derived from an EMBL/GenBank/DDBJ whole genome shotgun (WGS) entry which is preliminary data.</text>
</comment>
<feature type="region of interest" description="Disordered" evidence="1">
    <location>
        <begin position="99"/>
        <end position="187"/>
    </location>
</feature>